<dbReference type="AlphaFoldDB" id="A0A9P1G2W1"/>
<dbReference type="EMBL" id="CAMXCT020002560">
    <property type="protein sequence ID" value="CAL1152334.1"/>
    <property type="molecule type" value="Genomic_DNA"/>
</dbReference>
<protein>
    <submittedName>
        <fullName evidence="1">Uncharacterized protein</fullName>
    </submittedName>
</protein>
<feature type="non-terminal residue" evidence="1">
    <location>
        <position position="1"/>
    </location>
</feature>
<reference evidence="1" key="1">
    <citation type="submission" date="2022-10" db="EMBL/GenBank/DDBJ databases">
        <authorList>
            <person name="Chen Y."/>
            <person name="Dougan E. K."/>
            <person name="Chan C."/>
            <person name="Rhodes N."/>
            <person name="Thang M."/>
        </authorList>
    </citation>
    <scope>NUCLEOTIDE SEQUENCE</scope>
</reference>
<dbReference type="EMBL" id="CAMXCT010002560">
    <property type="protein sequence ID" value="CAI3998959.1"/>
    <property type="molecule type" value="Genomic_DNA"/>
</dbReference>
<name>A0A9P1G2W1_9DINO</name>
<evidence type="ECO:0000313" key="1">
    <source>
        <dbReference type="EMBL" id="CAI3998959.1"/>
    </source>
</evidence>
<evidence type="ECO:0000313" key="2">
    <source>
        <dbReference type="EMBL" id="CAL4786271.1"/>
    </source>
</evidence>
<dbReference type="EMBL" id="CAMXCT030002560">
    <property type="protein sequence ID" value="CAL4786271.1"/>
    <property type="molecule type" value="Genomic_DNA"/>
</dbReference>
<gene>
    <name evidence="1" type="ORF">C1SCF055_LOCUS25215</name>
</gene>
<evidence type="ECO:0000313" key="3">
    <source>
        <dbReference type="Proteomes" id="UP001152797"/>
    </source>
</evidence>
<proteinExistence type="predicted"/>
<reference evidence="2 3" key="2">
    <citation type="submission" date="2024-05" db="EMBL/GenBank/DDBJ databases">
        <authorList>
            <person name="Chen Y."/>
            <person name="Shah S."/>
            <person name="Dougan E. K."/>
            <person name="Thang M."/>
            <person name="Chan C."/>
        </authorList>
    </citation>
    <scope>NUCLEOTIDE SEQUENCE [LARGE SCALE GENOMIC DNA]</scope>
</reference>
<sequence length="66" mass="7402">RDGCGPLALQNDFQGQHRDEVSGQVVSQRRLCAPWPCHSAGFGARHVAPWTPWTPWTLVACHGEWH</sequence>
<organism evidence="1">
    <name type="scientific">Cladocopium goreaui</name>
    <dbReference type="NCBI Taxonomy" id="2562237"/>
    <lineage>
        <taxon>Eukaryota</taxon>
        <taxon>Sar</taxon>
        <taxon>Alveolata</taxon>
        <taxon>Dinophyceae</taxon>
        <taxon>Suessiales</taxon>
        <taxon>Symbiodiniaceae</taxon>
        <taxon>Cladocopium</taxon>
    </lineage>
</organism>
<keyword evidence="3" id="KW-1185">Reference proteome</keyword>
<dbReference type="Proteomes" id="UP001152797">
    <property type="component" value="Unassembled WGS sequence"/>
</dbReference>
<accession>A0A9P1G2W1</accession>
<comment type="caution">
    <text evidence="1">The sequence shown here is derived from an EMBL/GenBank/DDBJ whole genome shotgun (WGS) entry which is preliminary data.</text>
</comment>